<dbReference type="Proteomes" id="UP000005239">
    <property type="component" value="Unassembled WGS sequence"/>
</dbReference>
<evidence type="ECO:0000313" key="2">
    <source>
        <dbReference type="Proteomes" id="UP000005239"/>
    </source>
</evidence>
<keyword evidence="2" id="KW-1185">Reference proteome</keyword>
<sequence>MTMNDIDYMQESEAVKIPFIRPEQGCTHFFVTFFAIFIYAKIFMKCFTKNDPFSKDELLTGLFSLLFLWQGVLYVIFLLVECFFDAPRYFPCTWKPFYYDRLNDTYWTTILEVGDIWKTFSRRLYEAYIFSSGAVTLGMMAVERFTSSFEILAPIHNILEKTPRIIMLLVKLIVPGIPVRALYGIEPSFFAFDETQSLVGLFTMHHGKIQTDNIGPYIIASCVLTVVSTLVISIKLIKNCGSTKMSDDLRRAIFMMILMVPQLTSGAFARMGQIAREAGDIDRATFISGNLLNVTFFFVLTGPLVIFLSSRARAALFKSSVSRASIASTA</sequence>
<proteinExistence type="predicted"/>
<accession>A0A8R1YBB2</accession>
<evidence type="ECO:0000313" key="1">
    <source>
        <dbReference type="EnsemblMetazoa" id="PPA05930.1"/>
    </source>
</evidence>
<reference evidence="1" key="2">
    <citation type="submission" date="2022-06" db="UniProtKB">
        <authorList>
            <consortium name="EnsemblMetazoa"/>
        </authorList>
    </citation>
    <scope>IDENTIFICATION</scope>
    <source>
        <strain evidence="1">PS312</strain>
    </source>
</reference>
<accession>A0A2A6C262</accession>
<reference evidence="2" key="1">
    <citation type="journal article" date="2008" name="Nat. Genet.">
        <title>The Pristionchus pacificus genome provides a unique perspective on nematode lifestyle and parasitism.</title>
        <authorList>
            <person name="Dieterich C."/>
            <person name="Clifton S.W."/>
            <person name="Schuster L.N."/>
            <person name="Chinwalla A."/>
            <person name="Delehaunty K."/>
            <person name="Dinkelacker I."/>
            <person name="Fulton L."/>
            <person name="Fulton R."/>
            <person name="Godfrey J."/>
            <person name="Minx P."/>
            <person name="Mitreva M."/>
            <person name="Roeseler W."/>
            <person name="Tian H."/>
            <person name="Witte H."/>
            <person name="Yang S.P."/>
            <person name="Wilson R.K."/>
            <person name="Sommer R.J."/>
        </authorList>
    </citation>
    <scope>NUCLEOTIDE SEQUENCE [LARGE SCALE GENOMIC DNA]</scope>
    <source>
        <strain evidence="2">PS312</strain>
    </source>
</reference>
<protein>
    <submittedName>
        <fullName evidence="1">Uncharacterized protein</fullName>
    </submittedName>
</protein>
<gene>
    <name evidence="1" type="primary">WBGene00095484</name>
</gene>
<name>A0A2A6C262_PRIPA</name>
<organism evidence="1 2">
    <name type="scientific">Pristionchus pacificus</name>
    <name type="common">Parasitic nematode worm</name>
    <dbReference type="NCBI Taxonomy" id="54126"/>
    <lineage>
        <taxon>Eukaryota</taxon>
        <taxon>Metazoa</taxon>
        <taxon>Ecdysozoa</taxon>
        <taxon>Nematoda</taxon>
        <taxon>Chromadorea</taxon>
        <taxon>Rhabditida</taxon>
        <taxon>Rhabditina</taxon>
        <taxon>Diplogasteromorpha</taxon>
        <taxon>Diplogasteroidea</taxon>
        <taxon>Neodiplogasteridae</taxon>
        <taxon>Pristionchus</taxon>
    </lineage>
</organism>
<dbReference type="EnsemblMetazoa" id="PPA05930.1">
    <property type="protein sequence ID" value="PPA05930.1"/>
    <property type="gene ID" value="WBGene00095484"/>
</dbReference>
<dbReference type="AlphaFoldDB" id="A0A2A6C262"/>